<dbReference type="NCBIfam" id="NF008353">
    <property type="entry name" value="PRK11142.1"/>
    <property type="match status" value="1"/>
</dbReference>
<dbReference type="InterPro" id="IPR029056">
    <property type="entry name" value="Ribokinase-like"/>
</dbReference>
<dbReference type="InterPro" id="IPR002139">
    <property type="entry name" value="Ribo/fructo_kinase"/>
</dbReference>
<comment type="catalytic activity">
    <reaction evidence="13">
        <text>D-ribose + ATP = D-ribose 5-phosphate + ADP + H(+)</text>
        <dbReference type="Rhea" id="RHEA:13697"/>
        <dbReference type="ChEBI" id="CHEBI:15378"/>
        <dbReference type="ChEBI" id="CHEBI:30616"/>
        <dbReference type="ChEBI" id="CHEBI:47013"/>
        <dbReference type="ChEBI" id="CHEBI:78346"/>
        <dbReference type="ChEBI" id="CHEBI:456216"/>
        <dbReference type="EC" id="2.7.1.15"/>
    </reaction>
</comment>
<feature type="binding site" evidence="13">
    <location>
        <begin position="251"/>
        <end position="252"/>
    </location>
    <ligand>
        <name>ATP</name>
        <dbReference type="ChEBI" id="CHEBI:30616"/>
    </ligand>
</feature>
<keyword evidence="11 13" id="KW-0630">Potassium</keyword>
<evidence type="ECO:0000256" key="8">
    <source>
        <dbReference type="ARBA" id="ARBA00022777"/>
    </source>
</evidence>
<feature type="binding site" evidence="13">
    <location>
        <position position="282"/>
    </location>
    <ligand>
        <name>K(+)</name>
        <dbReference type="ChEBI" id="CHEBI:29103"/>
    </ligand>
</feature>
<evidence type="ECO:0000259" key="14">
    <source>
        <dbReference type="Pfam" id="PF00294"/>
    </source>
</evidence>
<dbReference type="Proteomes" id="UP000323567">
    <property type="component" value="Unassembled WGS sequence"/>
</dbReference>
<feature type="binding site" evidence="13">
    <location>
        <begin position="39"/>
        <end position="43"/>
    </location>
    <ligand>
        <name>substrate</name>
    </ligand>
</feature>
<organism evidence="15 16">
    <name type="scientific">Alistipes shahii</name>
    <dbReference type="NCBI Taxonomy" id="328814"/>
    <lineage>
        <taxon>Bacteria</taxon>
        <taxon>Pseudomonadati</taxon>
        <taxon>Bacteroidota</taxon>
        <taxon>Bacteroidia</taxon>
        <taxon>Bacteroidales</taxon>
        <taxon>Rikenellaceae</taxon>
        <taxon>Alistipes</taxon>
    </lineage>
</organism>
<gene>
    <name evidence="13 15" type="primary">rbsK</name>
    <name evidence="15" type="ORF">F2Y13_02790</name>
</gene>
<feature type="binding site" evidence="13">
    <location>
        <position position="285"/>
    </location>
    <ligand>
        <name>K(+)</name>
        <dbReference type="ChEBI" id="CHEBI:29103"/>
    </ligand>
</feature>
<dbReference type="InterPro" id="IPR002173">
    <property type="entry name" value="Carboh/pur_kinase_PfkB_CS"/>
</dbReference>
<evidence type="ECO:0000256" key="7">
    <source>
        <dbReference type="ARBA" id="ARBA00022741"/>
    </source>
</evidence>
<feature type="binding site" evidence="13">
    <location>
        <position position="140"/>
    </location>
    <ligand>
        <name>substrate</name>
    </ligand>
</feature>
<keyword evidence="7 13" id="KW-0547">Nucleotide-binding</keyword>
<protein>
    <recommendedName>
        <fullName evidence="3 13">Ribokinase</fullName>
        <shortName evidence="13">RK</shortName>
        <ecNumber evidence="2 13">2.7.1.15</ecNumber>
    </recommendedName>
</protein>
<dbReference type="GO" id="GO:0005524">
    <property type="term" value="F:ATP binding"/>
    <property type="evidence" value="ECO:0007669"/>
    <property type="project" value="UniProtKB-UniRule"/>
</dbReference>
<feature type="binding site" evidence="13">
    <location>
        <begin position="11"/>
        <end position="13"/>
    </location>
    <ligand>
        <name>substrate</name>
    </ligand>
</feature>
<feature type="active site" description="Proton acceptor" evidence="13">
    <location>
        <position position="252"/>
    </location>
</feature>
<keyword evidence="12 13" id="KW-0119">Carbohydrate metabolism</keyword>
<dbReference type="InterPro" id="IPR011877">
    <property type="entry name" value="Ribokinase"/>
</dbReference>
<proteinExistence type="inferred from homology"/>
<dbReference type="SUPFAM" id="SSF53613">
    <property type="entry name" value="Ribokinase-like"/>
    <property type="match status" value="1"/>
</dbReference>
<evidence type="ECO:0000256" key="10">
    <source>
        <dbReference type="ARBA" id="ARBA00022842"/>
    </source>
</evidence>
<evidence type="ECO:0000256" key="5">
    <source>
        <dbReference type="ARBA" id="ARBA00022679"/>
    </source>
</evidence>
<evidence type="ECO:0000313" key="15">
    <source>
        <dbReference type="EMBL" id="KAA2371733.1"/>
    </source>
</evidence>
<keyword evidence="6 13" id="KW-0479">Metal-binding</keyword>
<dbReference type="GO" id="GO:0046872">
    <property type="term" value="F:metal ion binding"/>
    <property type="evidence" value="ECO:0007669"/>
    <property type="project" value="UniProtKB-KW"/>
</dbReference>
<evidence type="ECO:0000256" key="4">
    <source>
        <dbReference type="ARBA" id="ARBA00022490"/>
    </source>
</evidence>
<evidence type="ECO:0000256" key="9">
    <source>
        <dbReference type="ARBA" id="ARBA00022840"/>
    </source>
</evidence>
<comment type="subunit">
    <text evidence="13">Homodimer.</text>
</comment>
<comment type="pathway">
    <text evidence="13">Carbohydrate metabolism; D-ribose degradation; D-ribose 5-phosphate from beta-D-ribopyranose: step 2/2.</text>
</comment>
<dbReference type="FunFam" id="3.40.1190.20:FF:000012">
    <property type="entry name" value="Ribokinase"/>
    <property type="match status" value="1"/>
</dbReference>
<sequence length="302" mass="31027">MNKILVIGSTNIDMIACVKHLPRPGETVGEARFMQSNGGKGANQAVAAARLGGDVAFVSCLGDDTGAAALRQQFAADGINTEALFTAKDTPTGTALIFVSQDGENCIAVAPGANHSLTCEAIDAVADRIAGAEYLLVQLEIPMETVACAIEKAYAAGTRVVLNPAPAMPLADELLRKVYLITPNRTESETLTGIPVHTVQDASKAAGALLAKGVGNVIVTLGSEGALIRTPAEELLIPARTVTPVDTTAAGDVFNGALLVALSEGRSLADAVRFAAHSASVSVTRMGAQASIPWRGELETLA</sequence>
<dbReference type="Gene3D" id="3.40.1190.20">
    <property type="match status" value="1"/>
</dbReference>
<dbReference type="InterPro" id="IPR011611">
    <property type="entry name" value="PfkB_dom"/>
</dbReference>
<dbReference type="NCBIfam" id="TIGR02152">
    <property type="entry name" value="D_ribokin_bact"/>
    <property type="match status" value="1"/>
</dbReference>
<feature type="binding site" evidence="13">
    <location>
        <position position="248"/>
    </location>
    <ligand>
        <name>K(+)</name>
        <dbReference type="ChEBI" id="CHEBI:29103"/>
    </ligand>
</feature>
<dbReference type="PANTHER" id="PTHR10584">
    <property type="entry name" value="SUGAR KINASE"/>
    <property type="match status" value="1"/>
</dbReference>
<comment type="similarity">
    <text evidence="1">Belongs to the carbohydrate kinase pfkB family.</text>
</comment>
<reference evidence="15 16" key="1">
    <citation type="journal article" date="2019" name="Nat. Med.">
        <title>A library of human gut bacterial isolates paired with longitudinal multiomics data enables mechanistic microbiome research.</title>
        <authorList>
            <person name="Poyet M."/>
            <person name="Groussin M."/>
            <person name="Gibbons S.M."/>
            <person name="Avila-Pacheco J."/>
            <person name="Jiang X."/>
            <person name="Kearney S.M."/>
            <person name="Perrotta A.R."/>
            <person name="Berdy B."/>
            <person name="Zhao S."/>
            <person name="Lieberman T.D."/>
            <person name="Swanson P.K."/>
            <person name="Smith M."/>
            <person name="Roesemann S."/>
            <person name="Alexander J.E."/>
            <person name="Rich S.A."/>
            <person name="Livny J."/>
            <person name="Vlamakis H."/>
            <person name="Clish C."/>
            <person name="Bullock K."/>
            <person name="Deik A."/>
            <person name="Scott J."/>
            <person name="Pierce K.A."/>
            <person name="Xavier R.J."/>
            <person name="Alm E.J."/>
        </authorList>
    </citation>
    <scope>NUCLEOTIDE SEQUENCE [LARGE SCALE GENOMIC DNA]</scope>
    <source>
        <strain evidence="15 16">BIOML-A2</strain>
    </source>
</reference>
<comment type="function">
    <text evidence="13">Catalyzes the phosphorylation of ribose at O-5 in a reaction requiring ATP and magnesium. The resulting D-ribose-5-phosphate can then be used either for sythesis of nucleotides, histidine, and tryptophan, or as a component of the pentose phosphate pathway.</text>
</comment>
<dbReference type="AlphaFoldDB" id="A0A5B3GDE3"/>
<feature type="binding site" evidence="13">
    <location>
        <position position="287"/>
    </location>
    <ligand>
        <name>K(+)</name>
        <dbReference type="ChEBI" id="CHEBI:29103"/>
    </ligand>
</feature>
<comment type="similarity">
    <text evidence="13">Belongs to the carbohydrate kinase PfkB family. Ribokinase subfamily.</text>
</comment>
<feature type="domain" description="Carbohydrate kinase PfkB" evidence="14">
    <location>
        <begin position="1"/>
        <end position="294"/>
    </location>
</feature>
<comment type="cofactor">
    <cofactor evidence="13">
        <name>Mg(2+)</name>
        <dbReference type="ChEBI" id="CHEBI:18420"/>
    </cofactor>
    <text evidence="13">Requires a divalent cation, most likely magnesium in vivo, as an electrophilic catalyst to aid phosphoryl group transfer. It is the chelate of the metal and the nucleotide that is the actual substrate.</text>
</comment>
<dbReference type="GO" id="GO:0005829">
    <property type="term" value="C:cytosol"/>
    <property type="evidence" value="ECO:0007669"/>
    <property type="project" value="TreeGrafter"/>
</dbReference>
<evidence type="ECO:0000256" key="12">
    <source>
        <dbReference type="ARBA" id="ARBA00023277"/>
    </source>
</evidence>
<keyword evidence="10 13" id="KW-0460">Magnesium</keyword>
<evidence type="ECO:0000256" key="13">
    <source>
        <dbReference type="HAMAP-Rule" id="MF_01987"/>
    </source>
</evidence>
<dbReference type="PROSITE" id="PS00584">
    <property type="entry name" value="PFKB_KINASES_2"/>
    <property type="match status" value="1"/>
</dbReference>
<dbReference type="GO" id="GO:0019303">
    <property type="term" value="P:D-ribose catabolic process"/>
    <property type="evidence" value="ECO:0007669"/>
    <property type="project" value="UniProtKB-UniRule"/>
</dbReference>
<dbReference type="CDD" id="cd01174">
    <property type="entry name" value="ribokinase"/>
    <property type="match status" value="1"/>
</dbReference>
<evidence type="ECO:0000256" key="1">
    <source>
        <dbReference type="ARBA" id="ARBA00005380"/>
    </source>
</evidence>
<dbReference type="RefSeq" id="WP_149886989.1">
    <property type="nucleotide sequence ID" value="NZ_CAUCFE010000014.1"/>
</dbReference>
<comment type="caution">
    <text evidence="15">The sequence shown here is derived from an EMBL/GenBank/DDBJ whole genome shotgun (WGS) entry which is preliminary data.</text>
</comment>
<feature type="binding site" evidence="13">
    <location>
        <position position="246"/>
    </location>
    <ligand>
        <name>K(+)</name>
        <dbReference type="ChEBI" id="CHEBI:29103"/>
    </ligand>
</feature>
<dbReference type="PANTHER" id="PTHR10584:SF166">
    <property type="entry name" value="RIBOKINASE"/>
    <property type="match status" value="1"/>
</dbReference>
<evidence type="ECO:0000256" key="3">
    <source>
        <dbReference type="ARBA" id="ARBA00016943"/>
    </source>
</evidence>
<name>A0A5B3GDE3_9BACT</name>
<comment type="caution">
    <text evidence="13">Lacks conserved residue(s) required for the propagation of feature annotation.</text>
</comment>
<keyword evidence="4 13" id="KW-0963">Cytoplasm</keyword>
<comment type="subcellular location">
    <subcellularLocation>
        <location evidence="13">Cytoplasm</location>
    </subcellularLocation>
</comment>
<feature type="binding site" evidence="13">
    <location>
        <position position="184"/>
    </location>
    <ligand>
        <name>ATP</name>
        <dbReference type="ChEBI" id="CHEBI:30616"/>
    </ligand>
</feature>
<feature type="binding site" evidence="13">
    <location>
        <position position="291"/>
    </location>
    <ligand>
        <name>K(+)</name>
        <dbReference type="ChEBI" id="CHEBI:29103"/>
    </ligand>
</feature>
<keyword evidence="8 13" id="KW-0418">Kinase</keyword>
<evidence type="ECO:0000256" key="11">
    <source>
        <dbReference type="ARBA" id="ARBA00022958"/>
    </source>
</evidence>
<dbReference type="EMBL" id="VVXK01000002">
    <property type="protein sequence ID" value="KAA2371733.1"/>
    <property type="molecule type" value="Genomic_DNA"/>
</dbReference>
<dbReference type="PRINTS" id="PR00990">
    <property type="entry name" value="RIBOKINASE"/>
</dbReference>
<evidence type="ECO:0000256" key="6">
    <source>
        <dbReference type="ARBA" id="ARBA00022723"/>
    </source>
</evidence>
<evidence type="ECO:0000313" key="16">
    <source>
        <dbReference type="Proteomes" id="UP000323567"/>
    </source>
</evidence>
<feature type="binding site" evidence="13">
    <location>
        <position position="252"/>
    </location>
    <ligand>
        <name>substrate</name>
    </ligand>
</feature>
<dbReference type="Pfam" id="PF00294">
    <property type="entry name" value="PfkB"/>
    <property type="match status" value="1"/>
</dbReference>
<dbReference type="EC" id="2.7.1.15" evidence="2 13"/>
<dbReference type="UniPathway" id="UPA00916">
    <property type="reaction ID" value="UER00889"/>
</dbReference>
<feature type="binding site" evidence="13">
    <location>
        <begin position="220"/>
        <end position="225"/>
    </location>
    <ligand>
        <name>ATP</name>
        <dbReference type="ChEBI" id="CHEBI:30616"/>
    </ligand>
</feature>
<evidence type="ECO:0000256" key="2">
    <source>
        <dbReference type="ARBA" id="ARBA00012035"/>
    </source>
</evidence>
<dbReference type="HAMAP" id="MF_01987">
    <property type="entry name" value="Ribokinase"/>
    <property type="match status" value="1"/>
</dbReference>
<accession>A0A5B3GDE3</accession>
<keyword evidence="5 13" id="KW-0808">Transferase</keyword>
<dbReference type="GO" id="GO:0004747">
    <property type="term" value="F:ribokinase activity"/>
    <property type="evidence" value="ECO:0007669"/>
    <property type="project" value="UniProtKB-UniRule"/>
</dbReference>
<comment type="activity regulation">
    <text evidence="13">Activated by a monovalent cation that binds near, but not in, the active site. The most likely occupant of the site in vivo is potassium. Ion binding induces a conformational change that may alter substrate affinity.</text>
</comment>
<keyword evidence="9 13" id="KW-0067">ATP-binding</keyword>